<dbReference type="AlphaFoldDB" id="A0A818XPA7"/>
<keyword evidence="1" id="KW-0732">Signal</keyword>
<reference evidence="6" key="1">
    <citation type="submission" date="2021-02" db="EMBL/GenBank/DDBJ databases">
        <authorList>
            <person name="Nowell W R."/>
        </authorList>
    </citation>
    <scope>NUCLEOTIDE SEQUENCE</scope>
</reference>
<dbReference type="EMBL" id="CAJNYV010003164">
    <property type="protein sequence ID" value="CAF3540349.1"/>
    <property type="molecule type" value="Genomic_DNA"/>
</dbReference>
<dbReference type="EMBL" id="CAJNYT010005427">
    <property type="protein sequence ID" value="CAF3743602.1"/>
    <property type="molecule type" value="Genomic_DNA"/>
</dbReference>
<protein>
    <submittedName>
        <fullName evidence="6">Uncharacterized protein</fullName>
    </submittedName>
</protein>
<comment type="caution">
    <text evidence="6">The sequence shown here is derived from an EMBL/GenBank/DDBJ whole genome shotgun (WGS) entry which is preliminary data.</text>
</comment>
<evidence type="ECO:0000256" key="1">
    <source>
        <dbReference type="SAM" id="SignalP"/>
    </source>
</evidence>
<organism evidence="6 7">
    <name type="scientific">Rotaria socialis</name>
    <dbReference type="NCBI Taxonomy" id="392032"/>
    <lineage>
        <taxon>Eukaryota</taxon>
        <taxon>Metazoa</taxon>
        <taxon>Spiralia</taxon>
        <taxon>Gnathifera</taxon>
        <taxon>Rotifera</taxon>
        <taxon>Eurotatoria</taxon>
        <taxon>Bdelloidea</taxon>
        <taxon>Philodinida</taxon>
        <taxon>Philodinidae</taxon>
        <taxon>Rotaria</taxon>
    </lineage>
</organism>
<dbReference type="Proteomes" id="UP000663825">
    <property type="component" value="Unassembled WGS sequence"/>
</dbReference>
<sequence length="129" mass="14674">MQLWITCLFLLIEMKTLHSIDIKHGNALSRPTQNVNQKKLFNIENAINDEDQLVPNESSRLCLSLHNCSSYGYRNLFVSLAAIAILVCCLSYQCYECRSNKAQLDRLAAQISSQGYINNAARWDPNHIV</sequence>
<evidence type="ECO:0000313" key="2">
    <source>
        <dbReference type="EMBL" id="CAF3433311.1"/>
    </source>
</evidence>
<dbReference type="Proteomes" id="UP000663865">
    <property type="component" value="Unassembled WGS sequence"/>
</dbReference>
<dbReference type="Proteomes" id="UP000663869">
    <property type="component" value="Unassembled WGS sequence"/>
</dbReference>
<evidence type="ECO:0000313" key="4">
    <source>
        <dbReference type="EMBL" id="CAF3457609.1"/>
    </source>
</evidence>
<evidence type="ECO:0000313" key="5">
    <source>
        <dbReference type="EMBL" id="CAF3540349.1"/>
    </source>
</evidence>
<evidence type="ECO:0000313" key="7">
    <source>
        <dbReference type="Proteomes" id="UP000663872"/>
    </source>
</evidence>
<evidence type="ECO:0000313" key="6">
    <source>
        <dbReference type="EMBL" id="CAF3743602.1"/>
    </source>
</evidence>
<dbReference type="Proteomes" id="UP000663872">
    <property type="component" value="Unassembled WGS sequence"/>
</dbReference>
<evidence type="ECO:0000313" key="3">
    <source>
        <dbReference type="EMBL" id="CAF3434318.1"/>
    </source>
</evidence>
<gene>
    <name evidence="3" type="ORF">FME351_LOCUS12064</name>
    <name evidence="6" type="ORF">GRG538_LOCUS30995</name>
    <name evidence="5" type="ORF">KIK155_LOCUS17917</name>
    <name evidence="4" type="ORF">LUA448_LOCUS22403</name>
    <name evidence="2" type="ORF">TIS948_LOCUS30525</name>
</gene>
<dbReference type="Proteomes" id="UP000663833">
    <property type="component" value="Unassembled WGS sequence"/>
</dbReference>
<dbReference type="EMBL" id="CAJNXB010005646">
    <property type="protein sequence ID" value="CAF3433311.1"/>
    <property type="molecule type" value="Genomic_DNA"/>
</dbReference>
<feature type="signal peptide" evidence="1">
    <location>
        <begin position="1"/>
        <end position="19"/>
    </location>
</feature>
<name>A0A818XPA7_9BILA</name>
<dbReference type="EMBL" id="CAJNYU010001435">
    <property type="protein sequence ID" value="CAF3434318.1"/>
    <property type="molecule type" value="Genomic_DNA"/>
</dbReference>
<proteinExistence type="predicted"/>
<feature type="chain" id="PRO_5044132550" evidence="1">
    <location>
        <begin position="20"/>
        <end position="129"/>
    </location>
</feature>
<dbReference type="OrthoDB" id="10024496at2759"/>
<dbReference type="EMBL" id="CAJNYD010002917">
    <property type="protein sequence ID" value="CAF3457609.1"/>
    <property type="molecule type" value="Genomic_DNA"/>
</dbReference>
<accession>A0A818XPA7</accession>